<name>A0ABR7V8Q3_9FLAO</name>
<comment type="caution">
    <text evidence="3">The sequence shown here is derived from an EMBL/GenBank/DDBJ whole genome shotgun (WGS) entry which is preliminary data.</text>
</comment>
<organism evidence="3 4">
    <name type="scientific">Maribacter arenosus</name>
    <dbReference type="NCBI Taxonomy" id="1854708"/>
    <lineage>
        <taxon>Bacteria</taxon>
        <taxon>Pseudomonadati</taxon>
        <taxon>Bacteroidota</taxon>
        <taxon>Flavobacteriia</taxon>
        <taxon>Flavobacteriales</taxon>
        <taxon>Flavobacteriaceae</taxon>
        <taxon>Maribacter</taxon>
    </lineage>
</organism>
<dbReference type="Proteomes" id="UP000598350">
    <property type="component" value="Unassembled WGS sequence"/>
</dbReference>
<proteinExistence type="predicted"/>
<feature type="signal peptide" evidence="1">
    <location>
        <begin position="1"/>
        <end position="30"/>
    </location>
</feature>
<dbReference type="PIRSF" id="PIRSF006402">
    <property type="entry name" value="UCP006402_thioredoxin"/>
    <property type="match status" value="1"/>
</dbReference>
<dbReference type="InterPro" id="IPR008928">
    <property type="entry name" value="6-hairpin_glycosidase_sf"/>
</dbReference>
<dbReference type="InterPro" id="IPR004879">
    <property type="entry name" value="Ssp411-like_TRX"/>
</dbReference>
<feature type="domain" description="Spermatogenesis-associated protein 20-like TRX" evidence="2">
    <location>
        <begin position="38"/>
        <end position="193"/>
    </location>
</feature>
<dbReference type="PROSITE" id="PS51257">
    <property type="entry name" value="PROKAR_LIPOPROTEIN"/>
    <property type="match status" value="1"/>
</dbReference>
<keyword evidence="1" id="KW-0732">Signal</keyword>
<dbReference type="Gene3D" id="1.50.10.10">
    <property type="match status" value="1"/>
</dbReference>
<keyword evidence="4" id="KW-1185">Reference proteome</keyword>
<dbReference type="PANTHER" id="PTHR42899">
    <property type="entry name" value="SPERMATOGENESIS-ASSOCIATED PROTEIN 20"/>
    <property type="match status" value="1"/>
</dbReference>
<accession>A0ABR7V8Q3</accession>
<evidence type="ECO:0000259" key="2">
    <source>
        <dbReference type="Pfam" id="PF03190"/>
    </source>
</evidence>
<feature type="chain" id="PRO_5047051126" evidence="1">
    <location>
        <begin position="31"/>
        <end position="703"/>
    </location>
</feature>
<dbReference type="InterPro" id="IPR024705">
    <property type="entry name" value="Ssp411"/>
</dbReference>
<evidence type="ECO:0000313" key="3">
    <source>
        <dbReference type="EMBL" id="MBD0850058.1"/>
    </source>
</evidence>
<gene>
    <name evidence="3" type="ORF">HPE63_05200</name>
</gene>
<dbReference type="EMBL" id="JABTCG010000002">
    <property type="protein sequence ID" value="MBD0850058.1"/>
    <property type="molecule type" value="Genomic_DNA"/>
</dbReference>
<dbReference type="Gene3D" id="3.40.30.10">
    <property type="entry name" value="Glutaredoxin"/>
    <property type="match status" value="1"/>
</dbReference>
<dbReference type="InterPro" id="IPR036249">
    <property type="entry name" value="Thioredoxin-like_sf"/>
</dbReference>
<evidence type="ECO:0000256" key="1">
    <source>
        <dbReference type="SAM" id="SignalP"/>
    </source>
</evidence>
<reference evidence="3 4" key="1">
    <citation type="submission" date="2020-05" db="EMBL/GenBank/DDBJ databases">
        <title>The draft genome sequence of Maribacter arenosus CAU 1321.</title>
        <authorList>
            <person name="Mu L."/>
        </authorList>
    </citation>
    <scope>NUCLEOTIDE SEQUENCE [LARGE SCALE GENOMIC DNA]</scope>
    <source>
        <strain evidence="3 4">CAU 1321</strain>
    </source>
</reference>
<dbReference type="SUPFAM" id="SSF52833">
    <property type="entry name" value="Thioredoxin-like"/>
    <property type="match status" value="1"/>
</dbReference>
<dbReference type="Pfam" id="PF03190">
    <property type="entry name" value="Thioredox_DsbH"/>
    <property type="match status" value="1"/>
</dbReference>
<dbReference type="CDD" id="cd02955">
    <property type="entry name" value="SSP411"/>
    <property type="match status" value="1"/>
</dbReference>
<dbReference type="SUPFAM" id="SSF48208">
    <property type="entry name" value="Six-hairpin glycosidases"/>
    <property type="match status" value="1"/>
</dbReference>
<sequence>MVRKLKLKKYSYILTLFLIVLFMSCQQNTAQNEEYPFTNDLINETSPYLLQHAHNPVNWRPWNDDVFEEATKDDKLVIISIGYSSCHWCHVMEEETFEDEKVAEIMNRDFISIKVDREERPDVDQVYMTAVQLMTGNGGWPLNVIVLPNGKPMYGGTYHTNEQWTSVLQKIHQLYKDNPQKANEYAEKVAQGIKDVNLIVPTEKTNDLSVTAINEGLSKWKSDWDLEWGGNVGREKFMLPGQLEFLLDEATIANDSTSLSFVKTTLDQMARGGIYDHVAGGFYRYSTDPKWHIPHFEKMLYDNAQLASLYAKAYTIFKKPAYKKISMETLAFLKKEMKNVDGGYFAAIDADSEGEEGKYYVWTEEELEHIIQKDYSLFKKYYSIDSSKKMEGGKIVLYQSLEDETFIKEHQTTQKHLGDLKASWRANLLEVRKNRVKPNIDDKIIVSWNALLINGYVDAYKAFGTDEYLNEAKSIYNAIIESAYLDDQLIHSYKKGSKRSKGFLEDYVFMANASINLYTASMDPRHLEFAQKLIKTTLIQFKDDSSDFYRFTADESLIAKIIKNDDGVIPSPNAVLANSLFLLGHIEYNRDYMANAKAMLLAMQPYLKDGIRSYTHWASLQLKMTYPYYEIAVVGDKAYVLRKELQQKFLANTLIVASTQESNLPLFKGRYVSDGTYIYVCKDNTCKLPVENIEDALEQLHGF</sequence>
<dbReference type="InterPro" id="IPR012341">
    <property type="entry name" value="6hp_glycosidase-like_sf"/>
</dbReference>
<evidence type="ECO:0000313" key="4">
    <source>
        <dbReference type="Proteomes" id="UP000598350"/>
    </source>
</evidence>
<protein>
    <submittedName>
        <fullName evidence="3">Thioredoxin domain-containing protein</fullName>
    </submittedName>
</protein>
<dbReference type="PANTHER" id="PTHR42899:SF1">
    <property type="entry name" value="SPERMATOGENESIS-ASSOCIATED PROTEIN 20"/>
    <property type="match status" value="1"/>
</dbReference>